<dbReference type="SUPFAM" id="SSF55486">
    <property type="entry name" value="Metalloproteases ('zincins'), catalytic domain"/>
    <property type="match status" value="1"/>
</dbReference>
<keyword evidence="6" id="KW-0862">Zinc</keyword>
<comment type="cofactor">
    <cofactor evidence="1">
        <name>Zn(2+)</name>
        <dbReference type="ChEBI" id="CHEBI:29105"/>
    </cofactor>
</comment>
<evidence type="ECO:0000256" key="7">
    <source>
        <dbReference type="ARBA" id="ARBA00023049"/>
    </source>
</evidence>
<sequence length="651" mass="71635">MRSGLDTASIDPTIRPQDDLFRHTNGRWLDRTEIPADRGRYGTFDVLREQAEEQVRDIITEVAASSPEAGSVAAKVGDLYSSFMDTERIDALGLGPITDDLAIAAAARTPQDVVAALGRFARDGFGGLVHAFVNTDDRDSSRYVVYLEQGGIGLPDESYYREERHEGVRAAYRDHIARMLTLAAQPDPQAAADRILALETRLASAHWDKVTNRDPVKTYTLVDPAGLAELTPGLDWSTYLAAMEAPSHTLDAVIARQPSYLTAMAATALTEVGMADWRDWLRWQVVHGWAPYLPQAFVEENFDLYGRTLSGVPQIRDRWKRGVTLVEGALGEAVGQLYVERHFPPHAKTAMTDLVANLVTAFGQAFDSLAWMGPDTRAQAHAKLAAFTPKVGYPDTWKDYSALTIEAEDLVGNVRRSARVEGDRNLAKLGSPVDRSEWFMTPQTVNAYYNPGLNEIVFPAAILQPPFFDVDADDAVNYGGIGAVIGHEIGHGFDDQGSQFDGTGNLRNWWTDEDRARFTERASALIAQFDQLEPDDAPGQKVNGALTVGENIGDLCGLAIGLAAYRIAREGAGATDLDGYTPDQRFFLGWAQVWRGKAREAEAKRLVQVDPHAPMDLRARVARNLDAFHEAFATTAEDGMWLEPSQRVAIF</sequence>
<dbReference type="InterPro" id="IPR000718">
    <property type="entry name" value="Peptidase_M13"/>
</dbReference>
<keyword evidence="11" id="KW-1185">Reference proteome</keyword>
<dbReference type="CDD" id="cd08662">
    <property type="entry name" value="M13"/>
    <property type="match status" value="1"/>
</dbReference>
<comment type="similarity">
    <text evidence="2">Belongs to the peptidase M13 family.</text>
</comment>
<dbReference type="GO" id="GO:0046872">
    <property type="term" value="F:metal ion binding"/>
    <property type="evidence" value="ECO:0007669"/>
    <property type="project" value="UniProtKB-KW"/>
</dbReference>
<evidence type="ECO:0000256" key="6">
    <source>
        <dbReference type="ARBA" id="ARBA00022833"/>
    </source>
</evidence>
<dbReference type="InterPro" id="IPR008753">
    <property type="entry name" value="Peptidase_M13_N"/>
</dbReference>
<dbReference type="InterPro" id="IPR024079">
    <property type="entry name" value="MetalloPept_cat_dom_sf"/>
</dbReference>
<evidence type="ECO:0000259" key="8">
    <source>
        <dbReference type="Pfam" id="PF01431"/>
    </source>
</evidence>
<keyword evidence="7" id="KW-0482">Metalloprotease</keyword>
<protein>
    <submittedName>
        <fullName evidence="10">Putative peptidase</fullName>
    </submittedName>
</protein>
<dbReference type="GO" id="GO:0004222">
    <property type="term" value="F:metalloendopeptidase activity"/>
    <property type="evidence" value="ECO:0007669"/>
    <property type="project" value="InterPro"/>
</dbReference>
<accession>N0E337</accession>
<name>N0E337_9MICO</name>
<dbReference type="Pfam" id="PF05649">
    <property type="entry name" value="Peptidase_M13_N"/>
    <property type="match status" value="1"/>
</dbReference>
<dbReference type="STRING" id="1193181.BN10_1460012"/>
<evidence type="ECO:0000256" key="3">
    <source>
        <dbReference type="ARBA" id="ARBA00022670"/>
    </source>
</evidence>
<evidence type="ECO:0000256" key="1">
    <source>
        <dbReference type="ARBA" id="ARBA00001947"/>
    </source>
</evidence>
<dbReference type="InterPro" id="IPR018497">
    <property type="entry name" value="Peptidase_M13_C"/>
</dbReference>
<dbReference type="Gene3D" id="1.10.1380.10">
    <property type="entry name" value="Neutral endopeptidase , domain2"/>
    <property type="match status" value="1"/>
</dbReference>
<dbReference type="eggNOG" id="COG3590">
    <property type="taxonomic scope" value="Bacteria"/>
</dbReference>
<feature type="domain" description="Peptidase M13 N-terminal" evidence="9">
    <location>
        <begin position="16"/>
        <end position="394"/>
    </location>
</feature>
<evidence type="ECO:0000259" key="9">
    <source>
        <dbReference type="Pfam" id="PF05649"/>
    </source>
</evidence>
<feature type="domain" description="Peptidase M13 C-terminal" evidence="8">
    <location>
        <begin position="446"/>
        <end position="648"/>
    </location>
</feature>
<reference evidence="10 11" key="1">
    <citation type="journal article" date="2013" name="ISME J.">
        <title>A metabolic model for members of the genus Tetrasphaera involved in enhanced biological phosphorus removal.</title>
        <authorList>
            <person name="Kristiansen R."/>
            <person name="Nguyen H.T.T."/>
            <person name="Saunders A.M."/>
            <person name="Nielsen J.L."/>
            <person name="Wimmer R."/>
            <person name="Le V.Q."/>
            <person name="McIlroy S.J."/>
            <person name="Petrovski S."/>
            <person name="Seviour R.J."/>
            <person name="Calteau A."/>
            <person name="Nielsen K.L."/>
            <person name="Nielsen P.H."/>
        </authorList>
    </citation>
    <scope>NUCLEOTIDE SEQUENCE [LARGE SCALE GENOMIC DNA]</scope>
    <source>
        <strain evidence="10 11">Lp2</strain>
    </source>
</reference>
<dbReference type="PANTHER" id="PTHR11733:SF167">
    <property type="entry name" value="FI17812P1-RELATED"/>
    <property type="match status" value="1"/>
</dbReference>
<proteinExistence type="inferred from homology"/>
<dbReference type="InterPro" id="IPR042089">
    <property type="entry name" value="Peptidase_M13_dom_2"/>
</dbReference>
<keyword evidence="5" id="KW-0378">Hydrolase</keyword>
<comment type="caution">
    <text evidence="10">The sequence shown here is derived from an EMBL/GenBank/DDBJ whole genome shotgun (WGS) entry which is preliminary data.</text>
</comment>
<evidence type="ECO:0000256" key="2">
    <source>
        <dbReference type="ARBA" id="ARBA00007357"/>
    </source>
</evidence>
<dbReference type="PROSITE" id="PS51885">
    <property type="entry name" value="NEPRILYSIN"/>
    <property type="match status" value="1"/>
</dbReference>
<evidence type="ECO:0000313" key="10">
    <source>
        <dbReference type="EMBL" id="CCH69304.1"/>
    </source>
</evidence>
<dbReference type="OrthoDB" id="9775677at2"/>
<organism evidence="10 11">
    <name type="scientific">Phycicoccus elongatus Lp2</name>
    <dbReference type="NCBI Taxonomy" id="1193181"/>
    <lineage>
        <taxon>Bacteria</taxon>
        <taxon>Bacillati</taxon>
        <taxon>Actinomycetota</taxon>
        <taxon>Actinomycetes</taxon>
        <taxon>Micrococcales</taxon>
        <taxon>Intrasporangiaceae</taxon>
        <taxon>Phycicoccus</taxon>
    </lineage>
</organism>
<dbReference type="PANTHER" id="PTHR11733">
    <property type="entry name" value="ZINC METALLOPROTEASE FAMILY M13 NEPRILYSIN-RELATED"/>
    <property type="match status" value="1"/>
</dbReference>
<keyword evidence="4" id="KW-0479">Metal-binding</keyword>
<keyword evidence="3" id="KW-0645">Protease</keyword>
<dbReference type="AlphaFoldDB" id="N0E337"/>
<dbReference type="PRINTS" id="PR00786">
    <property type="entry name" value="NEPRILYSIN"/>
</dbReference>
<evidence type="ECO:0000256" key="5">
    <source>
        <dbReference type="ARBA" id="ARBA00022801"/>
    </source>
</evidence>
<dbReference type="HOGENOM" id="CLU_006187_7_2_11"/>
<dbReference type="Pfam" id="PF01431">
    <property type="entry name" value="Peptidase_M13"/>
    <property type="match status" value="1"/>
</dbReference>
<dbReference type="RefSeq" id="WP_010851968.1">
    <property type="nucleotide sequence ID" value="NZ_HF570956.1"/>
</dbReference>
<gene>
    <name evidence="10" type="ORF">BN10_1460012</name>
</gene>
<dbReference type="GO" id="GO:0016485">
    <property type="term" value="P:protein processing"/>
    <property type="evidence" value="ECO:0007669"/>
    <property type="project" value="TreeGrafter"/>
</dbReference>
<dbReference type="EMBL" id="CAIZ01000053">
    <property type="protein sequence ID" value="CCH69304.1"/>
    <property type="molecule type" value="Genomic_DNA"/>
</dbReference>
<evidence type="ECO:0000313" key="11">
    <source>
        <dbReference type="Proteomes" id="UP000013167"/>
    </source>
</evidence>
<dbReference type="GO" id="GO:0005886">
    <property type="term" value="C:plasma membrane"/>
    <property type="evidence" value="ECO:0007669"/>
    <property type="project" value="TreeGrafter"/>
</dbReference>
<dbReference type="Proteomes" id="UP000013167">
    <property type="component" value="Unassembled WGS sequence"/>
</dbReference>
<evidence type="ECO:0000256" key="4">
    <source>
        <dbReference type="ARBA" id="ARBA00022723"/>
    </source>
</evidence>
<dbReference type="Gene3D" id="3.40.390.10">
    <property type="entry name" value="Collagenase (Catalytic Domain)"/>
    <property type="match status" value="1"/>
</dbReference>